<sequence length="113" mass="13419">MTGQKDKAVHHMQILVEAHPEWKKDRMLSYIISRNYIALNQKDRGLAYYQDYLSHDANPARGHLDYARFLTQSGKLSYNQKRSCTCRYVYRRTDGKHITGQLLFLYERICMSK</sequence>
<dbReference type="RefSeq" id="WP_113856080.1">
    <property type="nucleotide sequence ID" value="NZ_CP011940.1"/>
</dbReference>
<reference evidence="1 2" key="1">
    <citation type="submission" date="2024-10" db="EMBL/GenBank/DDBJ databases">
        <authorList>
            <person name="Sang B.-I."/>
            <person name="Prabhaharan D."/>
        </authorList>
    </citation>
    <scope>NUCLEOTIDE SEQUENCE [LARGE SCALE GENOMIC DNA]</scope>
    <source>
        <strain evidence="1 2">MH</strain>
    </source>
</reference>
<dbReference type="EMBL" id="JBIEKR010000006">
    <property type="protein sequence ID" value="MFG6273044.1"/>
    <property type="molecule type" value="Genomic_DNA"/>
</dbReference>
<evidence type="ECO:0000313" key="1">
    <source>
        <dbReference type="EMBL" id="MFG6273044.1"/>
    </source>
</evidence>
<keyword evidence="2" id="KW-1185">Reference proteome</keyword>
<proteinExistence type="predicted"/>
<evidence type="ECO:0000313" key="2">
    <source>
        <dbReference type="Proteomes" id="UP001605989"/>
    </source>
</evidence>
<dbReference type="Proteomes" id="UP001605989">
    <property type="component" value="Unassembled WGS sequence"/>
</dbReference>
<comment type="caution">
    <text evidence="1">The sequence shown here is derived from an EMBL/GenBank/DDBJ whole genome shotgun (WGS) entry which is preliminary data.</text>
</comment>
<name>A0ABW7DRU2_9FIRM</name>
<organism evidence="1 2">
    <name type="scientific">Megasphaera hexanoica</name>
    <dbReference type="NCBI Taxonomy" id="1675036"/>
    <lineage>
        <taxon>Bacteria</taxon>
        <taxon>Bacillati</taxon>
        <taxon>Bacillota</taxon>
        <taxon>Negativicutes</taxon>
        <taxon>Veillonellales</taxon>
        <taxon>Veillonellaceae</taxon>
        <taxon>Megasphaera</taxon>
    </lineage>
</organism>
<accession>A0ABW7DRU2</accession>
<gene>
    <name evidence="1" type="ORF">ACGTZG_07565</name>
</gene>
<protein>
    <submittedName>
        <fullName evidence="1">Tetratricopeptide repeat protein</fullName>
    </submittedName>
</protein>